<dbReference type="STRING" id="1045773.SAMN05216555_11215"/>
<accession>A0A1G8UIX6</accession>
<evidence type="ECO:0000313" key="1">
    <source>
        <dbReference type="EMBL" id="SDJ53709.1"/>
    </source>
</evidence>
<dbReference type="RefSeq" id="WP_074590057.1">
    <property type="nucleotide sequence ID" value="NZ_FNEI01000012.1"/>
</dbReference>
<protein>
    <recommendedName>
        <fullName evidence="3">GDSL-like Lipase/Acylhydrolase family protein</fullName>
    </recommendedName>
</protein>
<sequence>MHKNLMIYGSSVSRDPFEDLGSDYALLAYIARQSMISALSRPTALLTEETLGSALQNRSLNGDLKSNLLPTLQRYAPEADLLVIDLTDERLGVIRLPDGNYVTRSPELMKSPLPAGIAGKARRIAPATEEHWTLWESAANRLFGSLTAMGLRDKTLVLNTPWARVTEHGEAVPPFRDSAQDVELNAYLAECCAHIRSLGYTVATLPPELRVSESSHKWGPSPYHFGSAARQWIAGQMASAAAGVAVA</sequence>
<gene>
    <name evidence="1" type="ORF">SAMN05216555_11215</name>
</gene>
<dbReference type="InterPro" id="IPR046237">
    <property type="entry name" value="DUF6270"/>
</dbReference>
<name>A0A1G8UIX6_9MICC</name>
<evidence type="ECO:0000313" key="2">
    <source>
        <dbReference type="Proteomes" id="UP000182130"/>
    </source>
</evidence>
<proteinExistence type="predicted"/>
<dbReference type="Pfam" id="PF19786">
    <property type="entry name" value="DUF6270"/>
    <property type="match status" value="1"/>
</dbReference>
<keyword evidence="2" id="KW-1185">Reference proteome</keyword>
<reference evidence="2" key="1">
    <citation type="submission" date="2016-10" db="EMBL/GenBank/DDBJ databases">
        <authorList>
            <person name="Varghese N."/>
            <person name="Submissions S."/>
        </authorList>
    </citation>
    <scope>NUCLEOTIDE SEQUENCE [LARGE SCALE GENOMIC DNA]</scope>
    <source>
        <strain evidence="2">CGMCC 1.10783</strain>
    </source>
</reference>
<evidence type="ECO:0008006" key="3">
    <source>
        <dbReference type="Google" id="ProtNLM"/>
    </source>
</evidence>
<dbReference type="Proteomes" id="UP000182130">
    <property type="component" value="Unassembled WGS sequence"/>
</dbReference>
<dbReference type="OrthoDB" id="8421922at2"/>
<dbReference type="AlphaFoldDB" id="A0A1G8UIX6"/>
<organism evidence="1 2">
    <name type="scientific">Arthrobacter cupressi</name>
    <dbReference type="NCBI Taxonomy" id="1045773"/>
    <lineage>
        <taxon>Bacteria</taxon>
        <taxon>Bacillati</taxon>
        <taxon>Actinomycetota</taxon>
        <taxon>Actinomycetes</taxon>
        <taxon>Micrococcales</taxon>
        <taxon>Micrococcaceae</taxon>
        <taxon>Arthrobacter</taxon>
    </lineage>
</organism>
<dbReference type="EMBL" id="FNEI01000012">
    <property type="protein sequence ID" value="SDJ53709.1"/>
    <property type="molecule type" value="Genomic_DNA"/>
</dbReference>